<dbReference type="InterPro" id="IPR017451">
    <property type="entry name" value="F-box-assoc_interact_dom"/>
</dbReference>
<evidence type="ECO:0000313" key="2">
    <source>
        <dbReference type="EMBL" id="KAG7536482.1"/>
    </source>
</evidence>
<comment type="caution">
    <text evidence="2">The sequence shown here is derived from an EMBL/GenBank/DDBJ whole genome shotgun (WGS) entry which is preliminary data.</text>
</comment>
<dbReference type="PANTHER" id="PTHR31111">
    <property type="entry name" value="BNAA05G37150D PROTEIN-RELATED"/>
    <property type="match status" value="1"/>
</dbReference>
<accession>A0A8T1XUS8</accession>
<protein>
    <submittedName>
        <fullName evidence="2">F-box domain</fullName>
    </submittedName>
</protein>
<feature type="domain" description="F-box" evidence="1">
    <location>
        <begin position="29"/>
        <end position="78"/>
    </location>
</feature>
<evidence type="ECO:0000313" key="3">
    <source>
        <dbReference type="Proteomes" id="UP000694251"/>
    </source>
</evidence>
<dbReference type="CDD" id="cd22157">
    <property type="entry name" value="F-box_AtFBW1-like"/>
    <property type="match status" value="1"/>
</dbReference>
<organism evidence="2 3">
    <name type="scientific">Arabidopsis suecica</name>
    <name type="common">Swedish thale-cress</name>
    <name type="synonym">Cardaminopsis suecica</name>
    <dbReference type="NCBI Taxonomy" id="45249"/>
    <lineage>
        <taxon>Eukaryota</taxon>
        <taxon>Viridiplantae</taxon>
        <taxon>Streptophyta</taxon>
        <taxon>Embryophyta</taxon>
        <taxon>Tracheophyta</taxon>
        <taxon>Spermatophyta</taxon>
        <taxon>Magnoliopsida</taxon>
        <taxon>eudicotyledons</taxon>
        <taxon>Gunneridae</taxon>
        <taxon>Pentapetalae</taxon>
        <taxon>rosids</taxon>
        <taxon>malvids</taxon>
        <taxon>Brassicales</taxon>
        <taxon>Brassicaceae</taxon>
        <taxon>Camelineae</taxon>
        <taxon>Arabidopsis</taxon>
    </lineage>
</organism>
<sequence>MEALPQNVSHDHLTVTLRNTQSKSSKNERENSLPIPVDLIIEIFSRLPFKSIAKCRCVSKHWGSILRRRDFTELFFNMSLARPQLLFAYLIDSKLVFYSAPQPQNPNENSSPLAASYHMSLPFAGGHGTYKICNHVNGLILLKHMQMEKKETVHVICNPSTGQSLSLPKVELRRDWVMSYFGYDPVEKQYKILSVTWSEGFEEYHQVLTLGEPSWRMIECIRPHYPLYSGICINGVLYYIASVTKFIRVSMVVCFDVRSEKFRFIEVVEPFIRRCYGNLINYNGKLGTCLISRISQSFELWVLEDVDKQEWSKHTCVFPALDLLGGAYLHFVGVTRTNEIVLAARFQTGPFFYVFYYNIDRKTIVRLQIQGTEAFEKNIIYTFVEHVEDVKLLQVI</sequence>
<dbReference type="Proteomes" id="UP000694251">
    <property type="component" value="Chromosome 13"/>
</dbReference>
<dbReference type="PANTHER" id="PTHR31111:SF125">
    <property type="entry name" value="F-BOX PROTEIN CPR30-LIKE"/>
    <property type="match status" value="1"/>
</dbReference>
<evidence type="ECO:0000259" key="1">
    <source>
        <dbReference type="PROSITE" id="PS50181"/>
    </source>
</evidence>
<gene>
    <name evidence="2" type="ORF">ISN44_As13g004290</name>
</gene>
<dbReference type="EMBL" id="JAEFBJ010000013">
    <property type="protein sequence ID" value="KAG7536482.1"/>
    <property type="molecule type" value="Genomic_DNA"/>
</dbReference>
<dbReference type="Pfam" id="PF00646">
    <property type="entry name" value="F-box"/>
    <property type="match status" value="1"/>
</dbReference>
<keyword evidence="3" id="KW-1185">Reference proteome</keyword>
<dbReference type="InterPro" id="IPR013187">
    <property type="entry name" value="F-box-assoc_dom_typ3"/>
</dbReference>
<reference evidence="2 3" key="1">
    <citation type="submission" date="2020-12" db="EMBL/GenBank/DDBJ databases">
        <title>Concerted genomic and epigenomic changes stabilize Arabidopsis allopolyploids.</title>
        <authorList>
            <person name="Chen Z."/>
        </authorList>
    </citation>
    <scope>NUCLEOTIDE SEQUENCE [LARGE SCALE GENOMIC DNA]</scope>
    <source>
        <strain evidence="2">As9502</strain>
        <tissue evidence="2">Leaf</tissue>
    </source>
</reference>
<dbReference type="NCBIfam" id="TIGR01640">
    <property type="entry name" value="F_box_assoc_1"/>
    <property type="match status" value="1"/>
</dbReference>
<dbReference type="PROSITE" id="PS50181">
    <property type="entry name" value="FBOX"/>
    <property type="match status" value="1"/>
</dbReference>
<dbReference type="OrthoDB" id="687122at2759"/>
<proteinExistence type="predicted"/>
<dbReference type="Pfam" id="PF08268">
    <property type="entry name" value="FBA_3"/>
    <property type="match status" value="1"/>
</dbReference>
<dbReference type="AlphaFoldDB" id="A0A8T1XUS8"/>
<dbReference type="InterPro" id="IPR001810">
    <property type="entry name" value="F-box_dom"/>
</dbReference>
<name>A0A8T1XUS8_ARASU</name>
<dbReference type="SMART" id="SM00256">
    <property type="entry name" value="FBOX"/>
    <property type="match status" value="1"/>
</dbReference>